<accession>X1U3Z9</accession>
<comment type="caution">
    <text evidence="1">The sequence shown here is derived from an EMBL/GenBank/DDBJ whole genome shotgun (WGS) entry which is preliminary data.</text>
</comment>
<protein>
    <submittedName>
        <fullName evidence="1">Uncharacterized protein</fullName>
    </submittedName>
</protein>
<evidence type="ECO:0000313" key="1">
    <source>
        <dbReference type="EMBL" id="GAI86999.1"/>
    </source>
</evidence>
<dbReference type="EMBL" id="BARW01010078">
    <property type="protein sequence ID" value="GAI86999.1"/>
    <property type="molecule type" value="Genomic_DNA"/>
</dbReference>
<reference evidence="1" key="1">
    <citation type="journal article" date="2014" name="Front. Microbiol.">
        <title>High frequency of phylogenetically diverse reductive dehalogenase-homologous genes in deep subseafloor sedimentary metagenomes.</title>
        <authorList>
            <person name="Kawai M."/>
            <person name="Futagami T."/>
            <person name="Toyoda A."/>
            <person name="Takaki Y."/>
            <person name="Nishi S."/>
            <person name="Hori S."/>
            <person name="Arai W."/>
            <person name="Tsubouchi T."/>
            <person name="Morono Y."/>
            <person name="Uchiyama I."/>
            <person name="Ito T."/>
            <person name="Fujiyama A."/>
            <person name="Inagaki F."/>
            <person name="Takami H."/>
        </authorList>
    </citation>
    <scope>NUCLEOTIDE SEQUENCE</scope>
    <source>
        <strain evidence="1">Expedition CK06-06</strain>
    </source>
</reference>
<gene>
    <name evidence="1" type="ORF">S12H4_20012</name>
</gene>
<proteinExistence type="predicted"/>
<organism evidence="1">
    <name type="scientific">marine sediment metagenome</name>
    <dbReference type="NCBI Taxonomy" id="412755"/>
    <lineage>
        <taxon>unclassified sequences</taxon>
        <taxon>metagenomes</taxon>
        <taxon>ecological metagenomes</taxon>
    </lineage>
</organism>
<sequence length="69" mass="8178">DEKSMGVIIDKFDFDIIKEVHLQLRIYHEFKNYLKDPTAKGKLVLINYGKPLRDMFESEFVSKCSIIRI</sequence>
<name>X1U3Z9_9ZZZZ</name>
<feature type="non-terminal residue" evidence="1">
    <location>
        <position position="1"/>
    </location>
</feature>
<dbReference type="AlphaFoldDB" id="X1U3Z9"/>